<feature type="transmembrane region" description="Helical" evidence="2">
    <location>
        <begin position="139"/>
        <end position="157"/>
    </location>
</feature>
<dbReference type="EMBL" id="CP068985">
    <property type="protein sequence ID" value="QYC38079.1"/>
    <property type="molecule type" value="Genomic_DNA"/>
</dbReference>
<gene>
    <name evidence="3" type="ORF">Nocox_02230</name>
</gene>
<proteinExistence type="predicted"/>
<evidence type="ECO:0000256" key="1">
    <source>
        <dbReference type="SAM" id="MobiDB-lite"/>
    </source>
</evidence>
<accession>A0ABX8TT05</accession>
<sequence>MTRGPGSAESRTNAPRTAPDRPPPAPAARGHAIPAVTVAATVAVTVAAALILNLAIYGLGRAAGGDFLFTAAGRPAEVDALTVAGFTVLPLLVGMTMVAALARVWRWVVPAALVIAPALALGTVPLMTLPADLDTTSKLALALCHVALVPVTVTGLLRLRRPRPERPTPSPSTGQP</sequence>
<reference evidence="3 4" key="1">
    <citation type="journal article" date="2021" name="ACS Chem. Biol.">
        <title>Genomic-Led Discovery of a Novel Glycopeptide Antibiotic by Nonomuraea coxensis DSM 45129.</title>
        <authorList>
            <person name="Yushchuk O."/>
            <person name="Vior N.M."/>
            <person name="Andreo-Vidal A."/>
            <person name="Berini F."/>
            <person name="Ruckert C."/>
            <person name="Busche T."/>
            <person name="Binda E."/>
            <person name="Kalinowski J."/>
            <person name="Truman A.W."/>
            <person name="Marinelli F."/>
        </authorList>
    </citation>
    <scope>NUCLEOTIDE SEQUENCE [LARGE SCALE GENOMIC DNA]</scope>
    <source>
        <strain evidence="3 4">DSM 45129</strain>
    </source>
</reference>
<dbReference type="RefSeq" id="WP_020542685.1">
    <property type="nucleotide sequence ID" value="NZ_CP068985.1"/>
</dbReference>
<feature type="transmembrane region" description="Helical" evidence="2">
    <location>
        <begin position="80"/>
        <end position="100"/>
    </location>
</feature>
<keyword evidence="2" id="KW-0472">Membrane</keyword>
<dbReference type="InterPro" id="IPR045713">
    <property type="entry name" value="DUF6069"/>
</dbReference>
<organism evidence="3 4">
    <name type="scientific">Nonomuraea coxensis DSM 45129</name>
    <dbReference type="NCBI Taxonomy" id="1122611"/>
    <lineage>
        <taxon>Bacteria</taxon>
        <taxon>Bacillati</taxon>
        <taxon>Actinomycetota</taxon>
        <taxon>Actinomycetes</taxon>
        <taxon>Streptosporangiales</taxon>
        <taxon>Streptosporangiaceae</taxon>
        <taxon>Nonomuraea</taxon>
    </lineage>
</organism>
<dbReference type="Pfam" id="PF19545">
    <property type="entry name" value="DUF6069"/>
    <property type="match status" value="1"/>
</dbReference>
<evidence type="ECO:0000313" key="4">
    <source>
        <dbReference type="Proteomes" id="UP000824681"/>
    </source>
</evidence>
<keyword evidence="2" id="KW-1133">Transmembrane helix</keyword>
<name>A0ABX8TT05_9ACTN</name>
<evidence type="ECO:0000313" key="3">
    <source>
        <dbReference type="EMBL" id="QYC38079.1"/>
    </source>
</evidence>
<feature type="transmembrane region" description="Helical" evidence="2">
    <location>
        <begin position="107"/>
        <end position="127"/>
    </location>
</feature>
<dbReference type="Proteomes" id="UP000824681">
    <property type="component" value="Chromosome"/>
</dbReference>
<keyword evidence="2" id="KW-0812">Transmembrane</keyword>
<keyword evidence="4" id="KW-1185">Reference proteome</keyword>
<evidence type="ECO:0000256" key="2">
    <source>
        <dbReference type="SAM" id="Phobius"/>
    </source>
</evidence>
<feature type="transmembrane region" description="Helical" evidence="2">
    <location>
        <begin position="35"/>
        <end position="60"/>
    </location>
</feature>
<protein>
    <submittedName>
        <fullName evidence="3">Uncharacterized protein</fullName>
    </submittedName>
</protein>
<feature type="region of interest" description="Disordered" evidence="1">
    <location>
        <begin position="1"/>
        <end position="29"/>
    </location>
</feature>